<keyword evidence="5 7" id="KW-1133">Transmembrane helix</keyword>
<keyword evidence="10" id="KW-1185">Reference proteome</keyword>
<keyword evidence="3" id="KW-1003">Cell membrane</keyword>
<evidence type="ECO:0000256" key="4">
    <source>
        <dbReference type="ARBA" id="ARBA00022692"/>
    </source>
</evidence>
<evidence type="ECO:0000256" key="5">
    <source>
        <dbReference type="ARBA" id="ARBA00022989"/>
    </source>
</evidence>
<proteinExistence type="inferred from homology"/>
<reference evidence="9 10" key="1">
    <citation type="submission" date="2021-03" db="EMBL/GenBank/DDBJ databases">
        <title>Genomic Encyclopedia of Type Strains, Phase IV (KMG-IV): sequencing the most valuable type-strain genomes for metagenomic binning, comparative biology and taxonomic classification.</title>
        <authorList>
            <person name="Goeker M."/>
        </authorList>
    </citation>
    <scope>NUCLEOTIDE SEQUENCE [LARGE SCALE GENOMIC DNA]</scope>
    <source>
        <strain evidence="9 10">DSM 24004</strain>
    </source>
</reference>
<dbReference type="SUPFAM" id="SSF161098">
    <property type="entry name" value="MetI-like"/>
    <property type="match status" value="1"/>
</dbReference>
<dbReference type="PANTHER" id="PTHR43386">
    <property type="entry name" value="OLIGOPEPTIDE TRANSPORT SYSTEM PERMEASE PROTEIN APPC"/>
    <property type="match status" value="1"/>
</dbReference>
<gene>
    <name evidence="9" type="ORF">J2Z76_000904</name>
</gene>
<dbReference type="Gene3D" id="1.10.3720.10">
    <property type="entry name" value="MetI-like"/>
    <property type="match status" value="1"/>
</dbReference>
<evidence type="ECO:0000256" key="7">
    <source>
        <dbReference type="RuleBase" id="RU363032"/>
    </source>
</evidence>
<keyword evidence="6 7" id="KW-0472">Membrane</keyword>
<dbReference type="InterPro" id="IPR035906">
    <property type="entry name" value="MetI-like_sf"/>
</dbReference>
<feature type="transmembrane region" description="Helical" evidence="7">
    <location>
        <begin position="332"/>
        <end position="353"/>
    </location>
</feature>
<dbReference type="InterPro" id="IPR025966">
    <property type="entry name" value="OppC_N"/>
</dbReference>
<dbReference type="RefSeq" id="WP_280922367.1">
    <property type="nucleotide sequence ID" value="NZ_JAGGKS010000002.1"/>
</dbReference>
<evidence type="ECO:0000313" key="10">
    <source>
        <dbReference type="Proteomes" id="UP001519342"/>
    </source>
</evidence>
<dbReference type="CDD" id="cd06261">
    <property type="entry name" value="TM_PBP2"/>
    <property type="match status" value="1"/>
</dbReference>
<comment type="subcellular location">
    <subcellularLocation>
        <location evidence="1 7">Cell membrane</location>
        <topology evidence="1 7">Multi-pass membrane protein</topology>
    </subcellularLocation>
</comment>
<dbReference type="Proteomes" id="UP001519342">
    <property type="component" value="Unassembled WGS sequence"/>
</dbReference>
<sequence length="421" mass="47535">MDDYKKISPDMWENLDKSQKDSEKVSRKSLTYWQDAARRLKQNKVAVVSLIVILMVVLMAIFVPLFWPIQYSNQVLDFSNIPPNLEVYEVTDGNYIYITKAYKAIEVSKDGELLQMSEIKKDDQNNRMYIYEFDGKELIVDYSLYLQAKKEYLALEKKAKKDPSINLEEAQFNLDNAKKVEIRFDGKEILPTKTIRNKTYVFGTDYLGRDMFIRVVYGGRISLIVGFVAAFLNFIIGVLYGGISGYFGGRVDNIMMRIVDIIGSIPTLLYVILLMVIMQPGLGTIIVALSITHWLGMARIVRGQVLSLKEQEFVLAAKTLGASTKRIMLKHLIPNIMGPVMVSVTMQVPQAIFTEAFLSFVGLGISAPKASWGALCNDALAGLFTYPYQLFYPALAISITILAFNLFGDGLRDALDPKQRK</sequence>
<dbReference type="InterPro" id="IPR000515">
    <property type="entry name" value="MetI-like"/>
</dbReference>
<dbReference type="PROSITE" id="PS50928">
    <property type="entry name" value="ABC_TM1"/>
    <property type="match status" value="1"/>
</dbReference>
<dbReference type="PANTHER" id="PTHR43386:SF22">
    <property type="entry name" value="OLIGOPEPTIDE TRANSPORT SYSTEM PERMEASE PROTEIN OPPC"/>
    <property type="match status" value="1"/>
</dbReference>
<comment type="similarity">
    <text evidence="7">Belongs to the binding-protein-dependent transport system permease family.</text>
</comment>
<feature type="transmembrane region" description="Helical" evidence="7">
    <location>
        <begin position="254"/>
        <end position="276"/>
    </location>
</feature>
<evidence type="ECO:0000256" key="6">
    <source>
        <dbReference type="ARBA" id="ARBA00023136"/>
    </source>
</evidence>
<accession>A0ABS4GBZ6</accession>
<feature type="transmembrane region" description="Helical" evidence="7">
    <location>
        <begin position="221"/>
        <end position="242"/>
    </location>
</feature>
<evidence type="ECO:0000256" key="1">
    <source>
        <dbReference type="ARBA" id="ARBA00004651"/>
    </source>
</evidence>
<evidence type="ECO:0000256" key="3">
    <source>
        <dbReference type="ARBA" id="ARBA00022475"/>
    </source>
</evidence>
<feature type="domain" description="ABC transmembrane type-1" evidence="8">
    <location>
        <begin position="219"/>
        <end position="408"/>
    </location>
</feature>
<keyword evidence="4 7" id="KW-0812">Transmembrane</keyword>
<dbReference type="InterPro" id="IPR050366">
    <property type="entry name" value="BP-dependent_transpt_permease"/>
</dbReference>
<feature type="transmembrane region" description="Helical" evidence="7">
    <location>
        <begin position="45"/>
        <end position="67"/>
    </location>
</feature>
<dbReference type="Pfam" id="PF12911">
    <property type="entry name" value="OppC_N"/>
    <property type="match status" value="1"/>
</dbReference>
<evidence type="ECO:0000259" key="8">
    <source>
        <dbReference type="PROSITE" id="PS50928"/>
    </source>
</evidence>
<feature type="transmembrane region" description="Helical" evidence="7">
    <location>
        <begin position="282"/>
        <end position="301"/>
    </location>
</feature>
<feature type="transmembrane region" description="Helical" evidence="7">
    <location>
        <begin position="390"/>
        <end position="411"/>
    </location>
</feature>
<dbReference type="Pfam" id="PF00528">
    <property type="entry name" value="BPD_transp_1"/>
    <property type="match status" value="1"/>
</dbReference>
<evidence type="ECO:0000313" key="9">
    <source>
        <dbReference type="EMBL" id="MBP1925047.1"/>
    </source>
</evidence>
<name>A0ABS4GBZ6_9FIRM</name>
<dbReference type="EMBL" id="JAGGKS010000002">
    <property type="protein sequence ID" value="MBP1925047.1"/>
    <property type="molecule type" value="Genomic_DNA"/>
</dbReference>
<keyword evidence="2 7" id="KW-0813">Transport</keyword>
<evidence type="ECO:0000256" key="2">
    <source>
        <dbReference type="ARBA" id="ARBA00022448"/>
    </source>
</evidence>
<comment type="caution">
    <text evidence="9">The sequence shown here is derived from an EMBL/GenBank/DDBJ whole genome shotgun (WGS) entry which is preliminary data.</text>
</comment>
<organism evidence="9 10">
    <name type="scientific">Sedimentibacter acidaminivorans</name>
    <dbReference type="NCBI Taxonomy" id="913099"/>
    <lineage>
        <taxon>Bacteria</taxon>
        <taxon>Bacillati</taxon>
        <taxon>Bacillota</taxon>
        <taxon>Tissierellia</taxon>
        <taxon>Sedimentibacter</taxon>
    </lineage>
</organism>
<protein>
    <submittedName>
        <fullName evidence="9">Oligopeptide transport system permease protein</fullName>
    </submittedName>
</protein>